<accession>A0A5J4KDC9</accession>
<dbReference type="AlphaFoldDB" id="A0A5J4KDC9"/>
<keyword evidence="2 3" id="KW-0456">Lyase</keyword>
<keyword evidence="6" id="KW-1185">Reference proteome</keyword>
<gene>
    <name evidence="3 5" type="primary">menH</name>
    <name evidence="5" type="ORF">KDW_11100</name>
</gene>
<dbReference type="SUPFAM" id="SSF53474">
    <property type="entry name" value="alpha/beta-Hydrolases"/>
    <property type="match status" value="1"/>
</dbReference>
<dbReference type="UniPathway" id="UPA00079"/>
<comment type="pathway">
    <text evidence="3">Quinol/quinone metabolism; menaquinone biosynthesis.</text>
</comment>
<comment type="function">
    <text evidence="3">Catalyzes a proton abstraction reaction that results in 2,5-elimination of pyruvate from 2-succinyl-5-enolpyruvyl-6-hydroxy-3-cyclohexene-1-carboxylate (SEPHCHC) and the formation of 2-succinyl-6-hydroxy-2,4-cyclohexadiene-1-carboxylate (SHCHC).</text>
</comment>
<evidence type="ECO:0000313" key="5">
    <source>
        <dbReference type="EMBL" id="GER86948.1"/>
    </source>
</evidence>
<organism evidence="5 6">
    <name type="scientific">Dictyobacter vulcani</name>
    <dbReference type="NCBI Taxonomy" id="2607529"/>
    <lineage>
        <taxon>Bacteria</taxon>
        <taxon>Bacillati</taxon>
        <taxon>Chloroflexota</taxon>
        <taxon>Ktedonobacteria</taxon>
        <taxon>Ktedonobacterales</taxon>
        <taxon>Dictyobacteraceae</taxon>
        <taxon>Dictyobacter</taxon>
    </lineage>
</organism>
<dbReference type="NCBIfam" id="TIGR03695">
    <property type="entry name" value="menH_SHCHC"/>
    <property type="match status" value="1"/>
</dbReference>
<dbReference type="GO" id="GO:0009234">
    <property type="term" value="P:menaquinone biosynthetic process"/>
    <property type="evidence" value="ECO:0007669"/>
    <property type="project" value="UniProtKB-UniRule"/>
</dbReference>
<dbReference type="InterPro" id="IPR000073">
    <property type="entry name" value="AB_hydrolase_1"/>
</dbReference>
<sequence length="292" mass="32035">MEMQSLTYKDGEHRQIDVNGVQMGVVEFGRPVSTDVTAGPTLVFIHGFTGNATSWGPLLEHFAAQQMHVISLEMLGHGHSTAPENAQRYAMEHCQADILAALHSLNIGPGVAILVGYSMGGRIALYTALSGYFRAVILESASPGLSSANEREQRRRSDDALATCIEDYGIEAFVSYWEKLPLFASQEKLSIQKRNTLREQRLRNNPRGLANSLRGVGTGVQPALHERLSEITVPVLLLTGEEDPKFCGIARTMATQIPHAQHQIVANAGHTVHLEQPEAFKALVRNFCRSVQ</sequence>
<dbReference type="RefSeq" id="WP_198925199.1">
    <property type="nucleotide sequence ID" value="NZ_BKZW01000001.1"/>
</dbReference>
<dbReference type="Proteomes" id="UP000326912">
    <property type="component" value="Unassembled WGS sequence"/>
</dbReference>
<proteinExistence type="inferred from homology"/>
<keyword evidence="1 3" id="KW-0474">Menaquinone biosynthesis</keyword>
<evidence type="ECO:0000256" key="1">
    <source>
        <dbReference type="ARBA" id="ARBA00022428"/>
    </source>
</evidence>
<dbReference type="Pfam" id="PF00561">
    <property type="entry name" value="Abhydrolase_1"/>
    <property type="match status" value="1"/>
</dbReference>
<dbReference type="PANTHER" id="PTHR42916">
    <property type="entry name" value="2-SUCCINYL-5-ENOLPYRUVYL-6-HYDROXY-3-CYCLOHEXENE-1-CARBOXYLATE SYNTHASE"/>
    <property type="match status" value="1"/>
</dbReference>
<comment type="catalytic activity">
    <reaction evidence="3">
        <text>5-enolpyruvoyl-6-hydroxy-2-succinyl-cyclohex-3-ene-1-carboxylate = (1R,6R)-6-hydroxy-2-succinyl-cyclohexa-2,4-diene-1-carboxylate + pyruvate</text>
        <dbReference type="Rhea" id="RHEA:25597"/>
        <dbReference type="ChEBI" id="CHEBI:15361"/>
        <dbReference type="ChEBI" id="CHEBI:58689"/>
        <dbReference type="ChEBI" id="CHEBI:58818"/>
        <dbReference type="EC" id="4.2.99.20"/>
    </reaction>
</comment>
<comment type="similarity">
    <text evidence="3">Belongs to the AB hydrolase superfamily. MenH family.</text>
</comment>
<dbReference type="Gene3D" id="3.40.50.1820">
    <property type="entry name" value="alpha/beta hydrolase"/>
    <property type="match status" value="1"/>
</dbReference>
<feature type="domain" description="AB hydrolase-1" evidence="4">
    <location>
        <begin position="40"/>
        <end position="277"/>
    </location>
</feature>
<dbReference type="GO" id="GO:0070205">
    <property type="term" value="F:2-succinyl-6-hydroxy-2,4-cyclohexadiene-1-carboxylate synthase activity"/>
    <property type="evidence" value="ECO:0007669"/>
    <property type="project" value="UniProtKB-UniRule"/>
</dbReference>
<comment type="pathway">
    <text evidence="3">Quinol/quinone metabolism; 1,4-dihydroxy-2-naphthoate biosynthesis; 1,4-dihydroxy-2-naphthoate from chorismate: step 3/7.</text>
</comment>
<comment type="subunit">
    <text evidence="3">Monomer.</text>
</comment>
<dbReference type="InterPro" id="IPR029058">
    <property type="entry name" value="AB_hydrolase_fold"/>
</dbReference>
<dbReference type="InterPro" id="IPR022485">
    <property type="entry name" value="SHCHC_synthase_MenH"/>
</dbReference>
<evidence type="ECO:0000313" key="6">
    <source>
        <dbReference type="Proteomes" id="UP000326912"/>
    </source>
</evidence>
<dbReference type="EMBL" id="BKZW01000001">
    <property type="protein sequence ID" value="GER86948.1"/>
    <property type="molecule type" value="Genomic_DNA"/>
</dbReference>
<protein>
    <recommendedName>
        <fullName evidence="3">Putative 2-succinyl-6-hydroxy-2,4-cyclohexadiene-1-carboxylate synthase</fullName>
        <shortName evidence="3">SHCHC synthase</shortName>
        <ecNumber evidence="3">4.2.99.20</ecNumber>
    </recommendedName>
</protein>
<reference evidence="5 6" key="1">
    <citation type="submission" date="2019-10" db="EMBL/GenBank/DDBJ databases">
        <title>Dictyobacter vulcani sp. nov., within the class Ktedonobacteria, isolated from soil of volcanic Mt. Zao.</title>
        <authorList>
            <person name="Zheng Y."/>
            <person name="Wang C.M."/>
            <person name="Sakai Y."/>
            <person name="Abe K."/>
            <person name="Yokota A."/>
            <person name="Yabe S."/>
        </authorList>
    </citation>
    <scope>NUCLEOTIDE SEQUENCE [LARGE SCALE GENOMIC DNA]</scope>
    <source>
        <strain evidence="5 6">W12</strain>
    </source>
</reference>
<evidence type="ECO:0000259" key="4">
    <source>
        <dbReference type="Pfam" id="PF00561"/>
    </source>
</evidence>
<dbReference type="PANTHER" id="PTHR42916:SF1">
    <property type="entry name" value="PROTEIN PHYLLO, CHLOROPLASTIC"/>
    <property type="match status" value="1"/>
</dbReference>
<name>A0A5J4KDC9_9CHLR</name>
<comment type="caution">
    <text evidence="5">The sequence shown here is derived from an EMBL/GenBank/DDBJ whole genome shotgun (WGS) entry which is preliminary data.</text>
</comment>
<dbReference type="EC" id="4.2.99.20" evidence="3"/>
<evidence type="ECO:0000256" key="3">
    <source>
        <dbReference type="HAMAP-Rule" id="MF_01660"/>
    </source>
</evidence>
<dbReference type="UniPathway" id="UPA01057">
    <property type="reaction ID" value="UER00900"/>
</dbReference>
<dbReference type="HAMAP" id="MF_01660">
    <property type="entry name" value="MenH"/>
    <property type="match status" value="1"/>
</dbReference>
<evidence type="ECO:0000256" key="2">
    <source>
        <dbReference type="ARBA" id="ARBA00023239"/>
    </source>
</evidence>